<keyword evidence="2" id="KW-1185">Reference proteome</keyword>
<gene>
    <name evidence="1" type="ORF">FHR20_000365</name>
</gene>
<name>A0A7X5ZU85_9SPHN</name>
<proteinExistence type="predicted"/>
<comment type="caution">
    <text evidence="1">The sequence shown here is derived from an EMBL/GenBank/DDBJ whole genome shotgun (WGS) entry which is preliminary data.</text>
</comment>
<sequence length="146" mass="15714">MALAATMIASEVALPAPDRGSPSCFGGMRSALVRGGFSGPLICSRGDATFSLAGQTKGHKYSIYDYRYRFLPANGNVRHGGQRIIVFRGTAYAGQYMIATPPYTSMSVNGTRVVFQTAGAPRVQIDFSRGPPNEILVNGEVARFFR</sequence>
<reference evidence="1 2" key="1">
    <citation type="submission" date="2020-03" db="EMBL/GenBank/DDBJ databases">
        <title>Genomic Encyclopedia of Type Strains, Phase IV (KMG-IV): sequencing the most valuable type-strain genomes for metagenomic binning, comparative biology and taxonomic classification.</title>
        <authorList>
            <person name="Goeker M."/>
        </authorList>
    </citation>
    <scope>NUCLEOTIDE SEQUENCE [LARGE SCALE GENOMIC DNA]</scope>
    <source>
        <strain evidence="1 2">DSM 4733</strain>
    </source>
</reference>
<dbReference type="Proteomes" id="UP000564677">
    <property type="component" value="Unassembled WGS sequence"/>
</dbReference>
<organism evidence="1 2">
    <name type="scientific">Sphingomonas leidyi</name>
    <dbReference type="NCBI Taxonomy" id="68569"/>
    <lineage>
        <taxon>Bacteria</taxon>
        <taxon>Pseudomonadati</taxon>
        <taxon>Pseudomonadota</taxon>
        <taxon>Alphaproteobacteria</taxon>
        <taxon>Sphingomonadales</taxon>
        <taxon>Sphingomonadaceae</taxon>
        <taxon>Sphingomonas</taxon>
    </lineage>
</organism>
<accession>A0A7X5ZU85</accession>
<protein>
    <submittedName>
        <fullName evidence="1">Uncharacterized protein</fullName>
    </submittedName>
</protein>
<evidence type="ECO:0000313" key="1">
    <source>
        <dbReference type="EMBL" id="NIJ63434.1"/>
    </source>
</evidence>
<dbReference type="AlphaFoldDB" id="A0A7X5ZU85"/>
<dbReference type="EMBL" id="JAASQV010000001">
    <property type="protein sequence ID" value="NIJ63434.1"/>
    <property type="molecule type" value="Genomic_DNA"/>
</dbReference>
<evidence type="ECO:0000313" key="2">
    <source>
        <dbReference type="Proteomes" id="UP000564677"/>
    </source>
</evidence>